<dbReference type="Pfam" id="PF00403">
    <property type="entry name" value="HMA"/>
    <property type="match status" value="1"/>
</dbReference>
<evidence type="ECO:0000259" key="2">
    <source>
        <dbReference type="PROSITE" id="PS50846"/>
    </source>
</evidence>
<comment type="caution">
    <text evidence="3">The sequence shown here is derived from an EMBL/GenBank/DDBJ whole genome shotgun (WGS) entry which is preliminary data.</text>
</comment>
<keyword evidence="4" id="KW-1185">Reference proteome</keyword>
<reference evidence="3 4" key="1">
    <citation type="submission" date="2024-01" db="EMBL/GenBank/DDBJ databases">
        <title>The genomes of 5 underutilized Papilionoideae crops provide insights into root nodulation and disease resistanc.</title>
        <authorList>
            <person name="Jiang F."/>
        </authorList>
    </citation>
    <scope>NUCLEOTIDE SEQUENCE [LARGE SCALE GENOMIC DNA]</scope>
    <source>
        <strain evidence="3">JINMINGXINNONG_FW02</strain>
        <tissue evidence="3">Leaves</tissue>
    </source>
</reference>
<dbReference type="CDD" id="cd00371">
    <property type="entry name" value="HMA"/>
    <property type="match status" value="1"/>
</dbReference>
<dbReference type="PANTHER" id="PTHR46119">
    <property type="entry name" value="OS08G0405700 PROTEIN"/>
    <property type="match status" value="1"/>
</dbReference>
<feature type="domain" description="HMA" evidence="2">
    <location>
        <begin position="140"/>
        <end position="206"/>
    </location>
</feature>
<organism evidence="3 4">
    <name type="scientific">Phaseolus coccineus</name>
    <name type="common">Scarlet runner bean</name>
    <name type="synonym">Phaseolus multiflorus</name>
    <dbReference type="NCBI Taxonomy" id="3886"/>
    <lineage>
        <taxon>Eukaryota</taxon>
        <taxon>Viridiplantae</taxon>
        <taxon>Streptophyta</taxon>
        <taxon>Embryophyta</taxon>
        <taxon>Tracheophyta</taxon>
        <taxon>Spermatophyta</taxon>
        <taxon>Magnoliopsida</taxon>
        <taxon>eudicotyledons</taxon>
        <taxon>Gunneridae</taxon>
        <taxon>Pentapetalae</taxon>
        <taxon>rosids</taxon>
        <taxon>fabids</taxon>
        <taxon>Fabales</taxon>
        <taxon>Fabaceae</taxon>
        <taxon>Papilionoideae</taxon>
        <taxon>50 kb inversion clade</taxon>
        <taxon>NPAAA clade</taxon>
        <taxon>indigoferoid/millettioid clade</taxon>
        <taxon>Phaseoleae</taxon>
        <taxon>Phaseolus</taxon>
    </lineage>
</organism>
<dbReference type="EMBL" id="JAYMYR010000011">
    <property type="protein sequence ID" value="KAK7331695.1"/>
    <property type="molecule type" value="Genomic_DNA"/>
</dbReference>
<proteinExistence type="predicted"/>
<dbReference type="GO" id="GO:0046872">
    <property type="term" value="F:metal ion binding"/>
    <property type="evidence" value="ECO:0007669"/>
    <property type="project" value="InterPro"/>
</dbReference>
<dbReference type="AlphaFoldDB" id="A0AAN9L919"/>
<feature type="region of interest" description="Disordered" evidence="1">
    <location>
        <begin position="112"/>
        <end position="132"/>
    </location>
</feature>
<accession>A0AAN9L919</accession>
<dbReference type="PROSITE" id="PS50846">
    <property type="entry name" value="HMA_2"/>
    <property type="match status" value="1"/>
</dbReference>
<dbReference type="InterPro" id="IPR006121">
    <property type="entry name" value="HMA_dom"/>
</dbReference>
<evidence type="ECO:0000313" key="4">
    <source>
        <dbReference type="Proteomes" id="UP001374584"/>
    </source>
</evidence>
<sequence>MVMEGLELLRFVEVAEELHYVGGGGPWFSSPSEYLHHIVMSLKNSKRTMRNGFMCPYEASTAVWSAVVPRSSSSKRHERSVSLDDTRLINCSKYSKLVDSATATFNSAHNSLSSANIRQRSQNQENGSTQLHKTPTDHVFQVVVMRVAIHCEGCAGKVKKHLSKMEGVTSFSVDVESKRVTVMGYISPVGVLQSISKVKRAEFWNC</sequence>
<dbReference type="Proteomes" id="UP001374584">
    <property type="component" value="Unassembled WGS sequence"/>
</dbReference>
<evidence type="ECO:0000256" key="1">
    <source>
        <dbReference type="SAM" id="MobiDB-lite"/>
    </source>
</evidence>
<dbReference type="SUPFAM" id="SSF55008">
    <property type="entry name" value="HMA, heavy metal-associated domain"/>
    <property type="match status" value="1"/>
</dbReference>
<evidence type="ECO:0000313" key="3">
    <source>
        <dbReference type="EMBL" id="KAK7331695.1"/>
    </source>
</evidence>
<dbReference type="PANTHER" id="PTHR46119:SF8">
    <property type="entry name" value="OS08G0405700 PROTEIN"/>
    <property type="match status" value="1"/>
</dbReference>
<dbReference type="InterPro" id="IPR044526">
    <property type="entry name" value="NAKR1-3"/>
</dbReference>
<name>A0AAN9L919_PHACN</name>
<dbReference type="Gene3D" id="3.30.70.100">
    <property type="match status" value="1"/>
</dbReference>
<gene>
    <name evidence="3" type="ORF">VNO80_28432</name>
</gene>
<dbReference type="InterPro" id="IPR036163">
    <property type="entry name" value="HMA_dom_sf"/>
</dbReference>
<protein>
    <recommendedName>
        <fullName evidence="2">HMA domain-containing protein</fullName>
    </recommendedName>
</protein>